<organism evidence="2 3">
    <name type="scientific">Trifolium medium</name>
    <dbReference type="NCBI Taxonomy" id="97028"/>
    <lineage>
        <taxon>Eukaryota</taxon>
        <taxon>Viridiplantae</taxon>
        <taxon>Streptophyta</taxon>
        <taxon>Embryophyta</taxon>
        <taxon>Tracheophyta</taxon>
        <taxon>Spermatophyta</taxon>
        <taxon>Magnoliopsida</taxon>
        <taxon>eudicotyledons</taxon>
        <taxon>Gunneridae</taxon>
        <taxon>Pentapetalae</taxon>
        <taxon>rosids</taxon>
        <taxon>fabids</taxon>
        <taxon>Fabales</taxon>
        <taxon>Fabaceae</taxon>
        <taxon>Papilionoideae</taxon>
        <taxon>50 kb inversion clade</taxon>
        <taxon>NPAAA clade</taxon>
        <taxon>Hologalegina</taxon>
        <taxon>IRL clade</taxon>
        <taxon>Trifolieae</taxon>
        <taxon>Trifolium</taxon>
    </lineage>
</organism>
<keyword evidence="3" id="KW-1185">Reference proteome</keyword>
<accession>A0A392NWL4</accession>
<feature type="transmembrane region" description="Helical" evidence="1">
    <location>
        <begin position="54"/>
        <end position="77"/>
    </location>
</feature>
<keyword evidence="1" id="KW-0812">Transmembrane</keyword>
<dbReference type="EMBL" id="LXQA010053449">
    <property type="protein sequence ID" value="MCI03842.1"/>
    <property type="molecule type" value="Genomic_DNA"/>
</dbReference>
<evidence type="ECO:0000313" key="3">
    <source>
        <dbReference type="Proteomes" id="UP000265520"/>
    </source>
</evidence>
<comment type="caution">
    <text evidence="2">The sequence shown here is derived from an EMBL/GenBank/DDBJ whole genome shotgun (WGS) entry which is preliminary data.</text>
</comment>
<gene>
    <name evidence="2" type="ORF">A2U01_0024883</name>
</gene>
<protein>
    <submittedName>
        <fullName evidence="2">Uncharacterized protein</fullName>
    </submittedName>
</protein>
<dbReference type="AlphaFoldDB" id="A0A392NWL4"/>
<feature type="non-terminal residue" evidence="2">
    <location>
        <position position="1"/>
    </location>
</feature>
<evidence type="ECO:0000313" key="2">
    <source>
        <dbReference type="EMBL" id="MCI03842.1"/>
    </source>
</evidence>
<evidence type="ECO:0000256" key="1">
    <source>
        <dbReference type="SAM" id="Phobius"/>
    </source>
</evidence>
<keyword evidence="1" id="KW-0472">Membrane</keyword>
<dbReference type="Proteomes" id="UP000265520">
    <property type="component" value="Unassembled WGS sequence"/>
</dbReference>
<proteinExistence type="predicted"/>
<sequence>SIIGAARPAVWRNAPCFSVLLVLFLVYAQRARVAGATRSLERIMVVLLLVAAQRAGVTCAACRAALFRAFWFLVLALRAG</sequence>
<keyword evidence="1" id="KW-1133">Transmembrane helix</keyword>
<name>A0A392NWL4_9FABA</name>
<reference evidence="2 3" key="1">
    <citation type="journal article" date="2018" name="Front. Plant Sci.">
        <title>Red Clover (Trifolium pratense) and Zigzag Clover (T. medium) - A Picture of Genomic Similarities and Differences.</title>
        <authorList>
            <person name="Dluhosova J."/>
            <person name="Istvanek J."/>
            <person name="Nedelnik J."/>
            <person name="Repkova J."/>
        </authorList>
    </citation>
    <scope>NUCLEOTIDE SEQUENCE [LARGE SCALE GENOMIC DNA]</scope>
    <source>
        <strain evidence="3">cv. 10/8</strain>
        <tissue evidence="2">Leaf</tissue>
    </source>
</reference>